<feature type="compositionally biased region" description="Basic and acidic residues" evidence="1">
    <location>
        <begin position="63"/>
        <end position="73"/>
    </location>
</feature>
<dbReference type="InterPro" id="IPR013819">
    <property type="entry name" value="LipOase_C"/>
</dbReference>
<dbReference type="PROSITE" id="PS51393">
    <property type="entry name" value="LIPOXYGENASE_3"/>
    <property type="match status" value="1"/>
</dbReference>
<dbReference type="Proteomes" id="UP001162131">
    <property type="component" value="Unassembled WGS sequence"/>
</dbReference>
<accession>A0AAU9K8V6</accession>
<gene>
    <name evidence="3" type="ORF">BSTOLATCC_MIC58376</name>
</gene>
<reference evidence="3" key="1">
    <citation type="submission" date="2021-09" db="EMBL/GenBank/DDBJ databases">
        <authorList>
            <consortium name="AG Swart"/>
            <person name="Singh M."/>
            <person name="Singh A."/>
            <person name="Seah K."/>
            <person name="Emmerich C."/>
        </authorList>
    </citation>
    <scope>NUCLEOTIDE SEQUENCE</scope>
    <source>
        <strain evidence="3">ATCC30299</strain>
    </source>
</reference>
<name>A0AAU9K8V6_9CILI</name>
<dbReference type="GO" id="GO:0046872">
    <property type="term" value="F:metal ion binding"/>
    <property type="evidence" value="ECO:0007669"/>
    <property type="project" value="InterPro"/>
</dbReference>
<evidence type="ECO:0000313" key="3">
    <source>
        <dbReference type="EMBL" id="CAG9333566.1"/>
    </source>
</evidence>
<keyword evidence="4" id="KW-1185">Reference proteome</keyword>
<feature type="region of interest" description="Disordered" evidence="1">
    <location>
        <begin position="55"/>
        <end position="93"/>
    </location>
</feature>
<feature type="domain" description="Lipoxygenase" evidence="2">
    <location>
        <begin position="1"/>
        <end position="93"/>
    </location>
</feature>
<evidence type="ECO:0000256" key="1">
    <source>
        <dbReference type="SAM" id="MobiDB-lite"/>
    </source>
</evidence>
<evidence type="ECO:0000313" key="4">
    <source>
        <dbReference type="Proteomes" id="UP001162131"/>
    </source>
</evidence>
<sequence>MGTCMSRRIQIERVSKLSALEEKQRISAMRHSVSKKKIKEAPILDLSKNQLYAKRQHTLGKKAGTDKPIEIKNNEQPSSCGHSSQSTPASISG</sequence>
<protein>
    <recommendedName>
        <fullName evidence="2">Lipoxygenase domain-containing protein</fullName>
    </recommendedName>
</protein>
<organism evidence="3 4">
    <name type="scientific">Blepharisma stoltei</name>
    <dbReference type="NCBI Taxonomy" id="1481888"/>
    <lineage>
        <taxon>Eukaryota</taxon>
        <taxon>Sar</taxon>
        <taxon>Alveolata</taxon>
        <taxon>Ciliophora</taxon>
        <taxon>Postciliodesmatophora</taxon>
        <taxon>Heterotrichea</taxon>
        <taxon>Heterotrichida</taxon>
        <taxon>Blepharismidae</taxon>
        <taxon>Blepharisma</taxon>
    </lineage>
</organism>
<dbReference type="AlphaFoldDB" id="A0AAU9K8V6"/>
<dbReference type="EMBL" id="CAJZBQ010000056">
    <property type="protein sequence ID" value="CAG9333566.1"/>
    <property type="molecule type" value="Genomic_DNA"/>
</dbReference>
<feature type="compositionally biased region" description="Polar residues" evidence="1">
    <location>
        <begin position="74"/>
        <end position="93"/>
    </location>
</feature>
<comment type="caution">
    <text evidence="3">The sequence shown here is derived from an EMBL/GenBank/DDBJ whole genome shotgun (WGS) entry which is preliminary data.</text>
</comment>
<proteinExistence type="predicted"/>
<evidence type="ECO:0000259" key="2">
    <source>
        <dbReference type="PROSITE" id="PS51393"/>
    </source>
</evidence>
<dbReference type="GO" id="GO:0016702">
    <property type="term" value="F:oxidoreductase activity, acting on single donors with incorporation of molecular oxygen, incorporation of two atoms of oxygen"/>
    <property type="evidence" value="ECO:0007669"/>
    <property type="project" value="InterPro"/>
</dbReference>